<comment type="caution">
    <text evidence="3">The sequence shown here is derived from an EMBL/GenBank/DDBJ whole genome shotgun (WGS) entry which is preliminary data.</text>
</comment>
<evidence type="ECO:0000259" key="2">
    <source>
        <dbReference type="Pfam" id="PF12706"/>
    </source>
</evidence>
<gene>
    <name evidence="3" type="ORF">STHAL_32135</name>
</gene>
<accession>A0ABS6U0M6</accession>
<sequence>MLIGAVGHGCYSVVAGSTHLVIDPLFTPTFLGGTVEPYPRRTVQLDRLPPVDAVFLSHSHAGHLEPESLAALPRTVPVLAPPDPTIRFVLERMGFTGHTEVRPGSAIDIPGGRLSFVGSGTGQGYAGIMVQDGDGSLLYLGDRGDLDPGPALRAAADGVDLAIVSHPSDYHSFLQHSTWDGGAHDGDTHRAWLARSLDLAASLGAGLTVPGTTGNRYLDPAAWLNRYVFPMRPAEFVDLLARVAPDRPGTMLDPGDAVDVTSGKVTVLRDVLPFVRRVPHADDRGLDPTDPPGALVDDDPEGVGAEALTARCRAYLYTSLVPWATARKGSYGRELRTYASLRTAYRVTLHLPGGALHTFRLRFTGEDIDVTEPPAPPPLGYGEVHLRIAASVLDRWTRDVIPYFVAAAGCRRAGAPHAVGRLSDGSVSVRGVPVRDLVTMHLTAHVDRYHRWLAGEVDRHLR</sequence>
<dbReference type="InterPro" id="IPR050114">
    <property type="entry name" value="UPF0173_UPF0282_UlaG_hydrolase"/>
</dbReference>
<dbReference type="InterPro" id="IPR001279">
    <property type="entry name" value="Metallo-B-lactamas"/>
</dbReference>
<keyword evidence="1" id="KW-0378">Hydrolase</keyword>
<dbReference type="SUPFAM" id="SSF56281">
    <property type="entry name" value="Metallo-hydrolase/oxidoreductase"/>
    <property type="match status" value="1"/>
</dbReference>
<proteinExistence type="predicted"/>
<dbReference type="Gene3D" id="3.60.15.10">
    <property type="entry name" value="Ribonuclease Z/Hydroxyacylglutathione hydrolase-like"/>
    <property type="match status" value="1"/>
</dbReference>
<evidence type="ECO:0000256" key="1">
    <source>
        <dbReference type="ARBA" id="ARBA00022801"/>
    </source>
</evidence>
<evidence type="ECO:0000313" key="4">
    <source>
        <dbReference type="Proteomes" id="UP000735541"/>
    </source>
</evidence>
<keyword evidence="4" id="KW-1185">Reference proteome</keyword>
<dbReference type="InterPro" id="IPR036866">
    <property type="entry name" value="RibonucZ/Hydroxyglut_hydro"/>
</dbReference>
<dbReference type="PANTHER" id="PTHR43546">
    <property type="entry name" value="UPF0173 METAL-DEPENDENT HYDROLASE MJ1163-RELATED"/>
    <property type="match status" value="1"/>
</dbReference>
<dbReference type="RefSeq" id="WP_228873817.1">
    <property type="nucleotide sequence ID" value="NZ_JAHUVW010000004.1"/>
</dbReference>
<name>A0ABS6U0M6_STRHA</name>
<dbReference type="EMBL" id="JAHUVW010000004">
    <property type="protein sequence ID" value="MBV7674098.1"/>
    <property type="molecule type" value="Genomic_DNA"/>
</dbReference>
<feature type="domain" description="Metallo-beta-lactamase" evidence="2">
    <location>
        <begin position="20"/>
        <end position="165"/>
    </location>
</feature>
<reference evidence="3 4" key="1">
    <citation type="submission" date="2021-07" db="EMBL/GenBank/DDBJ databases">
        <title>Sequencing Streptomyces halstedii LGO-A4 genome an citrus endophytic actinomycete.</title>
        <authorList>
            <person name="Samborskyy M."/>
            <person name="Scott N."/>
            <person name="Deglau R."/>
            <person name="Dickens S."/>
            <person name="Oliveira L.G."/>
        </authorList>
    </citation>
    <scope>NUCLEOTIDE SEQUENCE [LARGE SCALE GENOMIC DNA]</scope>
    <source>
        <strain evidence="3 4">LGO-A4</strain>
    </source>
</reference>
<protein>
    <submittedName>
        <fullName evidence="3">MBL fold metallo-hydrolase</fullName>
    </submittedName>
</protein>
<dbReference type="Pfam" id="PF12706">
    <property type="entry name" value="Lactamase_B_2"/>
    <property type="match status" value="1"/>
</dbReference>
<evidence type="ECO:0000313" key="3">
    <source>
        <dbReference type="EMBL" id="MBV7674098.1"/>
    </source>
</evidence>
<dbReference type="PANTHER" id="PTHR43546:SF9">
    <property type="entry name" value="L-ASCORBATE-6-PHOSPHATE LACTONASE ULAG-RELATED"/>
    <property type="match status" value="1"/>
</dbReference>
<organism evidence="3 4">
    <name type="scientific">Streptomyces halstedii</name>
    <dbReference type="NCBI Taxonomy" id="1944"/>
    <lineage>
        <taxon>Bacteria</taxon>
        <taxon>Bacillati</taxon>
        <taxon>Actinomycetota</taxon>
        <taxon>Actinomycetes</taxon>
        <taxon>Kitasatosporales</taxon>
        <taxon>Streptomycetaceae</taxon>
        <taxon>Streptomyces</taxon>
    </lineage>
</organism>
<dbReference type="Proteomes" id="UP000735541">
    <property type="component" value="Unassembled WGS sequence"/>
</dbReference>